<proteinExistence type="predicted"/>
<sequence length="158" mass="17944">MRYITTYHDIPLCAQSSSENHCAIAKNAPKVVRQEHSPSPSPFSNPNVAAQTPPHAQSAAERESVSASSRDQAKDTQAAAVPRLPAPSPYPAPWRTKPYELRPADVPVPQPRELQVVDDKTCSRPQYHHRRQQQQQQQQHLMTTVEPARRLDYRQRLR</sequence>
<gene>
    <name evidence="2" type="ORF">EJ03DRAFT_135772</name>
</gene>
<feature type="region of interest" description="Disordered" evidence="1">
    <location>
        <begin position="25"/>
        <end position="158"/>
    </location>
</feature>
<keyword evidence="3" id="KW-1185">Reference proteome</keyword>
<organism evidence="2 3">
    <name type="scientific">Teratosphaeria nubilosa</name>
    <dbReference type="NCBI Taxonomy" id="161662"/>
    <lineage>
        <taxon>Eukaryota</taxon>
        <taxon>Fungi</taxon>
        <taxon>Dikarya</taxon>
        <taxon>Ascomycota</taxon>
        <taxon>Pezizomycotina</taxon>
        <taxon>Dothideomycetes</taxon>
        <taxon>Dothideomycetidae</taxon>
        <taxon>Mycosphaerellales</taxon>
        <taxon>Teratosphaeriaceae</taxon>
        <taxon>Teratosphaeria</taxon>
    </lineage>
</organism>
<dbReference type="AlphaFoldDB" id="A0A6G1L548"/>
<name>A0A6G1L548_9PEZI</name>
<evidence type="ECO:0000256" key="1">
    <source>
        <dbReference type="SAM" id="MobiDB-lite"/>
    </source>
</evidence>
<dbReference type="EMBL" id="ML995848">
    <property type="protein sequence ID" value="KAF2768053.1"/>
    <property type="molecule type" value="Genomic_DNA"/>
</dbReference>
<dbReference type="Proteomes" id="UP000799436">
    <property type="component" value="Unassembled WGS sequence"/>
</dbReference>
<accession>A0A6G1L548</accession>
<evidence type="ECO:0000313" key="2">
    <source>
        <dbReference type="EMBL" id="KAF2768053.1"/>
    </source>
</evidence>
<feature type="compositionally biased region" description="Basic and acidic residues" evidence="1">
    <location>
        <begin position="147"/>
        <end position="158"/>
    </location>
</feature>
<protein>
    <submittedName>
        <fullName evidence="2">Uncharacterized protein</fullName>
    </submittedName>
</protein>
<evidence type="ECO:0000313" key="3">
    <source>
        <dbReference type="Proteomes" id="UP000799436"/>
    </source>
</evidence>
<reference evidence="2" key="1">
    <citation type="journal article" date="2020" name="Stud. Mycol.">
        <title>101 Dothideomycetes genomes: a test case for predicting lifestyles and emergence of pathogens.</title>
        <authorList>
            <person name="Haridas S."/>
            <person name="Albert R."/>
            <person name="Binder M."/>
            <person name="Bloem J."/>
            <person name="Labutti K."/>
            <person name="Salamov A."/>
            <person name="Andreopoulos B."/>
            <person name="Baker S."/>
            <person name="Barry K."/>
            <person name="Bills G."/>
            <person name="Bluhm B."/>
            <person name="Cannon C."/>
            <person name="Castanera R."/>
            <person name="Culley D."/>
            <person name="Daum C."/>
            <person name="Ezra D."/>
            <person name="Gonzalez J."/>
            <person name="Henrissat B."/>
            <person name="Kuo A."/>
            <person name="Liang C."/>
            <person name="Lipzen A."/>
            <person name="Lutzoni F."/>
            <person name="Magnuson J."/>
            <person name="Mondo S."/>
            <person name="Nolan M."/>
            <person name="Ohm R."/>
            <person name="Pangilinan J."/>
            <person name="Park H.-J."/>
            <person name="Ramirez L."/>
            <person name="Alfaro M."/>
            <person name="Sun H."/>
            <person name="Tritt A."/>
            <person name="Yoshinaga Y."/>
            <person name="Zwiers L.-H."/>
            <person name="Turgeon B."/>
            <person name="Goodwin S."/>
            <person name="Spatafora J."/>
            <person name="Crous P."/>
            <person name="Grigoriev I."/>
        </authorList>
    </citation>
    <scope>NUCLEOTIDE SEQUENCE</scope>
    <source>
        <strain evidence="2">CBS 116005</strain>
    </source>
</reference>